<dbReference type="InParanoid" id="H3B593"/>
<evidence type="ECO:0000256" key="1">
    <source>
        <dbReference type="SAM" id="Coils"/>
    </source>
</evidence>
<dbReference type="eggNOG" id="ENOG502SAMV">
    <property type="taxonomic scope" value="Eukaryota"/>
</dbReference>
<proteinExistence type="predicted"/>
<feature type="region of interest" description="Disordered" evidence="2">
    <location>
        <begin position="133"/>
        <end position="154"/>
    </location>
</feature>
<feature type="coiled-coil region" evidence="1">
    <location>
        <begin position="431"/>
        <end position="546"/>
    </location>
</feature>
<protein>
    <submittedName>
        <fullName evidence="3">Uncharacterized protein</fullName>
    </submittedName>
</protein>
<reference evidence="3" key="3">
    <citation type="submission" date="2025-09" db="UniProtKB">
        <authorList>
            <consortium name="Ensembl"/>
        </authorList>
    </citation>
    <scope>IDENTIFICATION</scope>
</reference>
<dbReference type="OMA" id="CHESSHM"/>
<accession>H3B593</accession>
<dbReference type="EMBL" id="AFYH01082447">
    <property type="status" value="NOT_ANNOTATED_CDS"/>
    <property type="molecule type" value="Genomic_DNA"/>
</dbReference>
<keyword evidence="1" id="KW-0175">Coiled coil</keyword>
<organism evidence="3 4">
    <name type="scientific">Latimeria chalumnae</name>
    <name type="common">Coelacanth</name>
    <dbReference type="NCBI Taxonomy" id="7897"/>
    <lineage>
        <taxon>Eukaryota</taxon>
        <taxon>Metazoa</taxon>
        <taxon>Chordata</taxon>
        <taxon>Craniata</taxon>
        <taxon>Vertebrata</taxon>
        <taxon>Euteleostomi</taxon>
        <taxon>Coelacanthiformes</taxon>
        <taxon>Coelacanthidae</taxon>
        <taxon>Latimeria</taxon>
    </lineage>
</organism>
<feature type="compositionally biased region" description="Polar residues" evidence="2">
    <location>
        <begin position="136"/>
        <end position="149"/>
    </location>
</feature>
<sequence>MLDNISSTGERLQQELKKSHKREIVLAKELQALKDTLGATVLTDDGYKMENPLASQNQSQELIVMKGPWKTDHKQVNRIYELKLQVERMQNAMLSLEEANLNLHNQLTHVENQKLREAIVKLEKQKKLDELKSENLRQTAEETSGSTMAPSYLATEDGNIKEELHDKGKQISELENSMQEKMVDLEKKQQDKIYMLEEQLQLKTGELKTLQECLSTLKQDNQRLVEELKLREKEVVDKEIFETLEQEFSKTKEKNNDLEKKNNILKDKLSQAENNSRACIKELKHLMGKYSDLKNYIRDLEKERCQNLTEKQSIIGLLDKLNDEKHKLCNDYNLLKGDKETQSKLLENVKEELNSLRQDTHRIIEEKLTLEKIISKLQEKIQDLTEKLQNANDSEKEMLLLKLQEEKDINMELDRKINQYIVDKEAMGFQIEHTLSEKDRLEKEFQEQLKQSQCEHQATEKAMKNLRRECEALSKMVADLKEDKRLLKTELQEIVQEKHFFEAQSQRLCEESGKLKDSAKILERERDILKNELDEMHKDYLNLSDRITDRLN</sequence>
<reference evidence="3" key="2">
    <citation type="submission" date="2025-08" db="UniProtKB">
        <authorList>
            <consortium name="Ensembl"/>
        </authorList>
    </citation>
    <scope>IDENTIFICATION</scope>
</reference>
<dbReference type="HOGENOM" id="CLU_493968_0_0_1"/>
<evidence type="ECO:0000256" key="2">
    <source>
        <dbReference type="SAM" id="MobiDB-lite"/>
    </source>
</evidence>
<reference evidence="4" key="1">
    <citation type="submission" date="2011-08" db="EMBL/GenBank/DDBJ databases">
        <title>The draft genome of Latimeria chalumnae.</title>
        <authorList>
            <person name="Di Palma F."/>
            <person name="Alfoldi J."/>
            <person name="Johnson J."/>
            <person name="Berlin A."/>
            <person name="Gnerre S."/>
            <person name="Jaffe D."/>
            <person name="MacCallum I."/>
            <person name="Young S."/>
            <person name="Walker B.J."/>
            <person name="Lander E."/>
            <person name="Lindblad-Toh K."/>
        </authorList>
    </citation>
    <scope>NUCLEOTIDE SEQUENCE [LARGE SCALE GENOMIC DNA]</scope>
    <source>
        <strain evidence="4">Wild caught</strain>
    </source>
</reference>
<feature type="coiled-coil region" evidence="1">
    <location>
        <begin position="171"/>
        <end position="401"/>
    </location>
</feature>
<name>H3B593_LATCH</name>
<keyword evidence="4" id="KW-1185">Reference proteome</keyword>
<dbReference type="GeneTree" id="ENSGT00740000116794"/>
<evidence type="ECO:0000313" key="3">
    <source>
        <dbReference type="Ensembl" id="ENSLACP00000017064.1"/>
    </source>
</evidence>
<evidence type="ECO:0000313" key="4">
    <source>
        <dbReference type="Proteomes" id="UP000008672"/>
    </source>
</evidence>
<dbReference type="Proteomes" id="UP000008672">
    <property type="component" value="Unassembled WGS sequence"/>
</dbReference>
<dbReference type="Ensembl" id="ENSLACT00000017189.1">
    <property type="protein sequence ID" value="ENSLACP00000017064.1"/>
    <property type="gene ID" value="ENSLACG00000015036.1"/>
</dbReference>
<dbReference type="AlphaFoldDB" id="H3B593"/>